<name>A0A8C7DTY1_NAJNA</name>
<organism evidence="5 6">
    <name type="scientific">Naja naja</name>
    <name type="common">Indian cobra</name>
    <dbReference type="NCBI Taxonomy" id="35670"/>
    <lineage>
        <taxon>Eukaryota</taxon>
        <taxon>Metazoa</taxon>
        <taxon>Chordata</taxon>
        <taxon>Craniata</taxon>
        <taxon>Vertebrata</taxon>
        <taxon>Euteleostomi</taxon>
        <taxon>Lepidosauria</taxon>
        <taxon>Squamata</taxon>
        <taxon>Bifurcata</taxon>
        <taxon>Unidentata</taxon>
        <taxon>Episquamata</taxon>
        <taxon>Toxicofera</taxon>
        <taxon>Serpentes</taxon>
        <taxon>Colubroidea</taxon>
        <taxon>Elapidae</taxon>
        <taxon>Elapinae</taxon>
        <taxon>Naja</taxon>
    </lineage>
</organism>
<keyword evidence="6" id="KW-1185">Reference proteome</keyword>
<dbReference type="PROSITE" id="PS50237">
    <property type="entry name" value="HECT"/>
    <property type="match status" value="1"/>
</dbReference>
<evidence type="ECO:0000259" key="4">
    <source>
        <dbReference type="PROSITE" id="PS50237"/>
    </source>
</evidence>
<evidence type="ECO:0000256" key="3">
    <source>
        <dbReference type="PROSITE-ProRule" id="PRU00104"/>
    </source>
</evidence>
<evidence type="ECO:0000256" key="2">
    <source>
        <dbReference type="ARBA" id="ARBA00022786"/>
    </source>
</evidence>
<dbReference type="Proteomes" id="UP000694559">
    <property type="component" value="Unplaced"/>
</dbReference>
<proteinExistence type="predicted"/>
<protein>
    <recommendedName>
        <fullName evidence="4">HECT domain-containing protein</fullName>
    </recommendedName>
</protein>
<reference evidence="5" key="2">
    <citation type="submission" date="2025-09" db="UniProtKB">
        <authorList>
            <consortium name="Ensembl"/>
        </authorList>
    </citation>
    <scope>IDENTIFICATION</scope>
</reference>
<dbReference type="Gene3D" id="3.30.2410.10">
    <property type="entry name" value="Hect, E3 ligase catalytic domain"/>
    <property type="match status" value="1"/>
</dbReference>
<dbReference type="GeneTree" id="ENSGT01000000215706"/>
<dbReference type="InterPro" id="IPR000569">
    <property type="entry name" value="HECT_dom"/>
</dbReference>
<dbReference type="Ensembl" id="ENSNNAT00000010596.1">
    <property type="protein sequence ID" value="ENSNNAP00000010121.1"/>
    <property type="gene ID" value="ENSNNAG00000006755.1"/>
</dbReference>
<dbReference type="OMA" id="CATEHNE"/>
<dbReference type="GO" id="GO:0004842">
    <property type="term" value="F:ubiquitin-protein transferase activity"/>
    <property type="evidence" value="ECO:0007669"/>
    <property type="project" value="InterPro"/>
</dbReference>
<keyword evidence="2 3" id="KW-0833">Ubl conjugation pathway</keyword>
<sequence>MKTRSLRDVVTTMHSLISVLSSAFLTGTVRISGEGMDNYVITIIDPDKENPDQEYPIIYTCTKSLFLPRYTDKHILKERLFLILFKIFIIGF</sequence>
<dbReference type="OrthoDB" id="5981550at2759"/>
<evidence type="ECO:0000256" key="1">
    <source>
        <dbReference type="ARBA" id="ARBA00022679"/>
    </source>
</evidence>
<accession>A0A8C7DTY1</accession>
<evidence type="ECO:0000313" key="6">
    <source>
        <dbReference type="Proteomes" id="UP000694559"/>
    </source>
</evidence>
<evidence type="ECO:0000313" key="5">
    <source>
        <dbReference type="Ensembl" id="ENSNNAP00000010121.1"/>
    </source>
</evidence>
<dbReference type="AlphaFoldDB" id="A0A8C7DTY1"/>
<dbReference type="InterPro" id="IPR035983">
    <property type="entry name" value="Hect_E3_ubiquitin_ligase"/>
</dbReference>
<keyword evidence="1" id="KW-0808">Transferase</keyword>
<reference evidence="5" key="1">
    <citation type="submission" date="2025-08" db="UniProtKB">
        <authorList>
            <consortium name="Ensembl"/>
        </authorList>
    </citation>
    <scope>IDENTIFICATION</scope>
</reference>
<dbReference type="SUPFAM" id="SSF56204">
    <property type="entry name" value="Hect, E3 ligase catalytic domain"/>
    <property type="match status" value="1"/>
</dbReference>
<feature type="domain" description="HECT" evidence="4">
    <location>
        <begin position="24"/>
        <end position="92"/>
    </location>
</feature>
<feature type="active site" description="Glycyl thioester intermediate" evidence="3">
    <location>
        <position position="61"/>
    </location>
</feature>
<dbReference type="Pfam" id="PF00632">
    <property type="entry name" value="HECT"/>
    <property type="match status" value="1"/>
</dbReference>